<sequence length="143" mass="14797">MKVLILVLILSLGLIHPVLSQEVDSLSQRETLLELSKKQKKTGFILLGGGVGAAVIGGALFASNFCLFGGCSSQQDALAGTGGILFILGVGSAIASIPVLINSGKTARRAMELSVKSSPIYLPPKSHNGPKSYPALQLSIPLN</sequence>
<feature type="transmembrane region" description="Helical" evidence="1">
    <location>
        <begin position="77"/>
        <end position="101"/>
    </location>
</feature>
<proteinExistence type="predicted"/>
<protein>
    <submittedName>
        <fullName evidence="2">Uncharacterized protein</fullName>
    </submittedName>
</protein>
<feature type="transmembrane region" description="Helical" evidence="1">
    <location>
        <begin position="44"/>
        <end position="65"/>
    </location>
</feature>
<name>A0A418PTT9_9BACT</name>
<dbReference type="AlphaFoldDB" id="A0A418PTT9"/>
<evidence type="ECO:0000313" key="2">
    <source>
        <dbReference type="EMBL" id="RIW16992.1"/>
    </source>
</evidence>
<accession>A0A418PTT9</accession>
<evidence type="ECO:0000256" key="1">
    <source>
        <dbReference type="SAM" id="Phobius"/>
    </source>
</evidence>
<dbReference type="OrthoDB" id="1446008at2"/>
<keyword evidence="1" id="KW-0812">Transmembrane</keyword>
<reference evidence="2 3" key="1">
    <citation type="submission" date="2018-09" db="EMBL/GenBank/DDBJ databases">
        <authorList>
            <person name="Wang X."/>
            <person name="Du Z."/>
        </authorList>
    </citation>
    <scope>NUCLEOTIDE SEQUENCE [LARGE SCALE GENOMIC DNA]</scope>
    <source>
        <strain evidence="2 3">N3</strain>
    </source>
</reference>
<keyword evidence="3" id="KW-1185">Reference proteome</keyword>
<comment type="caution">
    <text evidence="2">The sequence shown here is derived from an EMBL/GenBank/DDBJ whole genome shotgun (WGS) entry which is preliminary data.</text>
</comment>
<evidence type="ECO:0000313" key="3">
    <source>
        <dbReference type="Proteomes" id="UP000283522"/>
    </source>
</evidence>
<dbReference type="Proteomes" id="UP000283522">
    <property type="component" value="Unassembled WGS sequence"/>
</dbReference>
<gene>
    <name evidence="2" type="ORF">D0X99_04245</name>
</gene>
<dbReference type="RefSeq" id="WP_119476430.1">
    <property type="nucleotide sequence ID" value="NZ_QXML01000002.1"/>
</dbReference>
<keyword evidence="1" id="KW-1133">Transmembrane helix</keyword>
<organism evidence="2 3">
    <name type="scientific">Algoriphagus lacus</name>
    <dbReference type="NCBI Taxonomy" id="2056311"/>
    <lineage>
        <taxon>Bacteria</taxon>
        <taxon>Pseudomonadati</taxon>
        <taxon>Bacteroidota</taxon>
        <taxon>Cytophagia</taxon>
        <taxon>Cytophagales</taxon>
        <taxon>Cyclobacteriaceae</taxon>
        <taxon>Algoriphagus</taxon>
    </lineage>
</organism>
<dbReference type="EMBL" id="QXML01000002">
    <property type="protein sequence ID" value="RIW16992.1"/>
    <property type="molecule type" value="Genomic_DNA"/>
</dbReference>
<keyword evidence="1" id="KW-0472">Membrane</keyword>